<protein>
    <submittedName>
        <fullName evidence="1">Uncharacterized protein</fullName>
    </submittedName>
</protein>
<gene>
    <name evidence="1" type="ORF">PSCICP_13980</name>
</gene>
<comment type="caution">
    <text evidence="1">The sequence shown here is derived from an EMBL/GenBank/DDBJ whole genome shotgun (WGS) entry which is preliminary data.</text>
</comment>
<sequence length="68" mass="6837">MGSSLEGIARVSIVLPSWVSFEGEDGEGMVGGLSFAAAVSNAIAAAVPAARVSSRLRVNPVDGIMAFS</sequence>
<keyword evidence="2" id="KW-1185">Reference proteome</keyword>
<name>A0ABQ1DK94_PSECI</name>
<reference evidence="1 2" key="1">
    <citation type="submission" date="2020-05" db="EMBL/GenBank/DDBJ databases">
        <title>Genetic diversity of Pseudomonas cichorii.</title>
        <authorList>
            <person name="Tani S."/>
            <person name="Yagi H."/>
            <person name="Hashimoto S."/>
            <person name="Iiyama K."/>
            <person name="Furuya N."/>
        </authorList>
    </citation>
    <scope>NUCLEOTIDE SEQUENCE [LARGE SCALE GENOMIC DNA]</scope>
    <source>
        <strain evidence="1 2">LMG 2162</strain>
    </source>
</reference>
<evidence type="ECO:0000313" key="2">
    <source>
        <dbReference type="Proteomes" id="UP000614982"/>
    </source>
</evidence>
<organism evidence="1 2">
    <name type="scientific">Pseudomonas cichorii</name>
    <dbReference type="NCBI Taxonomy" id="36746"/>
    <lineage>
        <taxon>Bacteria</taxon>
        <taxon>Pseudomonadati</taxon>
        <taxon>Pseudomonadota</taxon>
        <taxon>Gammaproteobacteria</taxon>
        <taxon>Pseudomonadales</taxon>
        <taxon>Pseudomonadaceae</taxon>
        <taxon>Pseudomonas</taxon>
    </lineage>
</organism>
<accession>A0ABQ1DK94</accession>
<dbReference type="EMBL" id="BLWA01000003">
    <property type="protein sequence ID" value="GFM91426.1"/>
    <property type="molecule type" value="Genomic_DNA"/>
</dbReference>
<dbReference type="Proteomes" id="UP000614982">
    <property type="component" value="Unassembled WGS sequence"/>
</dbReference>
<evidence type="ECO:0000313" key="1">
    <source>
        <dbReference type="EMBL" id="GFM91426.1"/>
    </source>
</evidence>
<proteinExistence type="predicted"/>